<name>A0A2A3YQE1_BREAU</name>
<dbReference type="Proteomes" id="UP000234289">
    <property type="component" value="Unassembled WGS sequence"/>
</dbReference>
<feature type="domain" description="GTPase-associated protein 1 middle" evidence="3">
    <location>
        <begin position="158"/>
        <end position="245"/>
    </location>
</feature>
<dbReference type="EMBL" id="NRGQ01000031">
    <property type="protein sequence ID" value="PCC41474.1"/>
    <property type="molecule type" value="Genomic_DNA"/>
</dbReference>
<organism evidence="4 6">
    <name type="scientific">Brevibacterium aurantiacum</name>
    <dbReference type="NCBI Taxonomy" id="273384"/>
    <lineage>
        <taxon>Bacteria</taxon>
        <taxon>Bacillati</taxon>
        <taxon>Actinomycetota</taxon>
        <taxon>Actinomycetes</taxon>
        <taxon>Micrococcales</taxon>
        <taxon>Brevibacteriaceae</taxon>
        <taxon>Brevibacterium</taxon>
    </lineage>
</organism>
<reference evidence="5" key="3">
    <citation type="submission" date="2017-03" db="EMBL/GenBank/DDBJ databases">
        <authorList>
            <person name="Afonso C.L."/>
            <person name="Miller P.J."/>
            <person name="Scott M.A."/>
            <person name="Spackman E."/>
            <person name="Goraichik I."/>
            <person name="Dimitrov K.M."/>
            <person name="Suarez D.L."/>
            <person name="Swayne D.E."/>
        </authorList>
    </citation>
    <scope>NUCLEOTIDE SEQUENCE [LARGE SCALE GENOMIC DNA]</scope>
    <source>
        <strain evidence="5">CNRZ 920</strain>
    </source>
</reference>
<reference evidence="4 6" key="1">
    <citation type="journal article" date="2017" name="Elife">
        <title>Extensive horizontal gene transfer in cheese-associated bacteria.</title>
        <authorList>
            <person name="Bonham K.S."/>
            <person name="Wolfe B.E."/>
            <person name="Dutton R.J."/>
        </authorList>
    </citation>
    <scope>NUCLEOTIDE SEQUENCE [LARGE SCALE GENOMIC DNA]</scope>
    <source>
        <strain evidence="4 6">962_8</strain>
    </source>
</reference>
<evidence type="ECO:0000313" key="4">
    <source>
        <dbReference type="EMBL" id="PCC41474.1"/>
    </source>
</evidence>
<evidence type="ECO:0000259" key="3">
    <source>
        <dbReference type="Pfam" id="PF20014"/>
    </source>
</evidence>
<dbReference type="AlphaFoldDB" id="A0A2A3YQE1"/>
<dbReference type="EMBL" id="FXZG01000018">
    <property type="protein sequence ID" value="SMX94875.1"/>
    <property type="molecule type" value="Genomic_DNA"/>
</dbReference>
<evidence type="ECO:0000313" key="6">
    <source>
        <dbReference type="Proteomes" id="UP000218620"/>
    </source>
</evidence>
<dbReference type="InterPro" id="IPR045401">
    <property type="entry name" value="GAP1-M"/>
</dbReference>
<evidence type="ECO:0000259" key="2">
    <source>
        <dbReference type="Pfam" id="PF20013"/>
    </source>
</evidence>
<dbReference type="Proteomes" id="UP000218620">
    <property type="component" value="Unassembled WGS sequence"/>
</dbReference>
<evidence type="ECO:0000313" key="7">
    <source>
        <dbReference type="Proteomes" id="UP000234289"/>
    </source>
</evidence>
<feature type="domain" description="GTPase-associated protein 1 N-terminal" evidence="2">
    <location>
        <begin position="3"/>
        <end position="124"/>
    </location>
</feature>
<protein>
    <submittedName>
        <fullName evidence="4">Uncharacterized protein</fullName>
    </submittedName>
</protein>
<feature type="region of interest" description="Disordered" evidence="1">
    <location>
        <begin position="665"/>
        <end position="693"/>
    </location>
</feature>
<dbReference type="Pfam" id="PF20014">
    <property type="entry name" value="GAP1-M"/>
    <property type="match status" value="1"/>
</dbReference>
<accession>A0A2H1K4Z8</accession>
<evidence type="ECO:0000256" key="1">
    <source>
        <dbReference type="SAM" id="MobiDB-lite"/>
    </source>
</evidence>
<dbReference type="InterPro" id="IPR045402">
    <property type="entry name" value="GAP1-N2"/>
</dbReference>
<proteinExistence type="predicted"/>
<reference evidence="7" key="2">
    <citation type="submission" date="2017-03" db="EMBL/GenBank/DDBJ databases">
        <authorList>
            <person name="Monnet C."/>
        </authorList>
    </citation>
    <scope>NUCLEOTIDE SEQUENCE [LARGE SCALE GENOMIC DNA]</scope>
    <source>
        <strain evidence="7">CNRZ 920</strain>
    </source>
</reference>
<gene>
    <name evidence="5" type="ORF">BAUR920_02817</name>
    <name evidence="4" type="ORF">CIK65_17425</name>
</gene>
<sequence length="693" mass="75866">MVFESAVYTDVTSDESVDRLDGFGFQAVSDGIDGADRAVVVSDLLHVKSRSWPFDRDETEHPPTAVYLRGERGFYFSRGIATGKTNSGRDGNQLTQAVVTRDEDDIHPYRPAQICAAKNWKLEKESSLRSEKWFAPLEIDEAFENEALVTMLREDAWAAATLPTYLSMLHAALDSSSTKVIVIHDDLELVLKWFAVGTLLLPPEDALSLGCRAFATDPFRTTAQLVGVHPDLVTESLYGAHVIDLTAHTASEVPITPEAARIAAWVNEHDAFDAIEAAALGGRWMKATDAEVGGNGVEMVLGLRTVEPGRDEWEIGVSLIEGLGKAGLRDDLELYFDEFSDSIASYGIRSADDATRAARAARYAADTDVTGLAEAVLVPSLEALAADPSTASAWASELDASGGWRTLHLSEPDRIADLFAEVILGTAANALPQLLHLAAPLAEHLPPGRLNPAIGRAASYLLEDPRQVSRNIISWYAGERIVQHLRRTLLGELADHTLSHARLARELGDGAWDAIIDDDSPDSDTRALAQWREAARIALKPADKRDQAIEDSLEKADSDPSLPRLQPECWNIAIGSEEGPELEDPRLLALWVRRVGLDDTLREECIWLLAPVLQRGSKTAKTRDIKGWLELAKVLVAADPGAQDHLEAEARLNEILREIPSAKNRAKDGFSGAMSFLSRRRHSDASDERERDE</sequence>
<accession>A0A2A3YQE1</accession>
<dbReference type="RefSeq" id="WP_096179030.1">
    <property type="nucleotide sequence ID" value="NZ_FXZG01000018.1"/>
</dbReference>
<feature type="compositionally biased region" description="Basic and acidic residues" evidence="1">
    <location>
        <begin position="683"/>
        <end position="693"/>
    </location>
</feature>
<dbReference type="Pfam" id="PF20013">
    <property type="entry name" value="GAP1-N2"/>
    <property type="match status" value="1"/>
</dbReference>
<evidence type="ECO:0000313" key="5">
    <source>
        <dbReference type="EMBL" id="SMX94875.1"/>
    </source>
</evidence>